<organism evidence="11 12">
    <name type="scientific">Pythium insidiosum</name>
    <name type="common">Pythiosis disease agent</name>
    <dbReference type="NCBI Taxonomy" id="114742"/>
    <lineage>
        <taxon>Eukaryota</taxon>
        <taxon>Sar</taxon>
        <taxon>Stramenopiles</taxon>
        <taxon>Oomycota</taxon>
        <taxon>Peronosporomycetes</taxon>
        <taxon>Pythiales</taxon>
        <taxon>Pythiaceae</taxon>
        <taxon>Pythium</taxon>
    </lineage>
</organism>
<comment type="similarity">
    <text evidence="2">Belongs to the DDRGK1 family.</text>
</comment>
<keyword evidence="6" id="KW-0256">Endoplasmic reticulum</keyword>
<sequence>MPSDGVLLVISLSGLSLTVFIVLYFAGFFRRSRVADATAAVEGDDAQVVKPGGRRAAGGLAAMRKRKEKKKDRANDNPNANAADAQNDNDENDAAAFQATGGEEGDIAEPRAMTKKEMQKELKRREREEMRRFEEQRREEQRKREQAKEEAMMKKREDEARMEEEQEEAERKRQEEKAKKEQEEFDQWKNMFTVEEKGDKADEESEESQMLLQQFVDYIKSRKVVLLEDLGAAFNLPTQDAIQRVESLQHANRITGIIDDRGKFIYITEEEMDSVAKFINRKGRLGLSELSKECNKLIRLDVDKETNQTSVDWLDESEDSVTETPAPQ</sequence>
<feature type="compositionally biased region" description="Low complexity" evidence="9">
    <location>
        <begin position="76"/>
        <end position="86"/>
    </location>
</feature>
<name>A0AAD5LX81_PYTIN</name>
<dbReference type="GO" id="GO:0005789">
    <property type="term" value="C:endoplasmic reticulum membrane"/>
    <property type="evidence" value="ECO:0007669"/>
    <property type="project" value="UniProtKB-SubCell"/>
</dbReference>
<evidence type="ECO:0000256" key="3">
    <source>
        <dbReference type="ARBA" id="ARBA00018218"/>
    </source>
</evidence>
<gene>
    <name evidence="11" type="ORF">P43SY_006630</name>
</gene>
<evidence type="ECO:0000256" key="9">
    <source>
        <dbReference type="SAM" id="MobiDB-lite"/>
    </source>
</evidence>
<proteinExistence type="inferred from homology"/>
<comment type="caution">
    <text evidence="11">The sequence shown here is derived from an EMBL/GenBank/DDBJ whole genome shotgun (WGS) entry which is preliminary data.</text>
</comment>
<feature type="region of interest" description="Disordered" evidence="9">
    <location>
        <begin position="52"/>
        <end position="184"/>
    </location>
</feature>
<evidence type="ECO:0000313" key="11">
    <source>
        <dbReference type="EMBL" id="KAJ0396319.1"/>
    </source>
</evidence>
<keyword evidence="4 10" id="KW-0812">Transmembrane</keyword>
<evidence type="ECO:0000256" key="10">
    <source>
        <dbReference type="SAM" id="Phobius"/>
    </source>
</evidence>
<dbReference type="PANTHER" id="PTHR48176:SF1">
    <property type="entry name" value="DDRGK DOMAIN-CONTAINING PROTEIN 1"/>
    <property type="match status" value="1"/>
</dbReference>
<dbReference type="GO" id="GO:0044389">
    <property type="term" value="F:ubiquitin-like protein ligase binding"/>
    <property type="evidence" value="ECO:0007669"/>
    <property type="project" value="TreeGrafter"/>
</dbReference>
<dbReference type="InterPro" id="IPR036390">
    <property type="entry name" value="WH_DNA-bd_sf"/>
</dbReference>
<evidence type="ECO:0000256" key="6">
    <source>
        <dbReference type="ARBA" id="ARBA00022824"/>
    </source>
</evidence>
<keyword evidence="8 10" id="KW-0472">Membrane</keyword>
<keyword evidence="12" id="KW-1185">Reference proteome</keyword>
<feature type="compositionally biased region" description="Basic and acidic residues" evidence="9">
    <location>
        <begin position="169"/>
        <end position="182"/>
    </location>
</feature>
<evidence type="ECO:0000256" key="5">
    <source>
        <dbReference type="ARBA" id="ARBA00022786"/>
    </source>
</evidence>
<evidence type="ECO:0000256" key="4">
    <source>
        <dbReference type="ARBA" id="ARBA00022692"/>
    </source>
</evidence>
<protein>
    <recommendedName>
        <fullName evidence="3">DDRGK domain-containing protein 1</fullName>
    </recommendedName>
</protein>
<dbReference type="SUPFAM" id="SSF46785">
    <property type="entry name" value="Winged helix' DNA-binding domain"/>
    <property type="match status" value="1"/>
</dbReference>
<dbReference type="InterPro" id="IPR019153">
    <property type="entry name" value="DDRGK_dom-contain"/>
</dbReference>
<feature type="compositionally biased region" description="Basic and acidic residues" evidence="9">
    <location>
        <begin position="108"/>
        <end position="159"/>
    </location>
</feature>
<accession>A0AAD5LX81</accession>
<dbReference type="PANTHER" id="PTHR48176">
    <property type="entry name" value="DDRGK DOMAIN-CONTAINING PROTEIN 1"/>
    <property type="match status" value="1"/>
</dbReference>
<dbReference type="SMART" id="SM01128">
    <property type="entry name" value="DDRGK"/>
    <property type="match status" value="1"/>
</dbReference>
<dbReference type="Pfam" id="PF09756">
    <property type="entry name" value="DDRGK"/>
    <property type="match status" value="1"/>
</dbReference>
<feature type="region of interest" description="Disordered" evidence="9">
    <location>
        <begin position="309"/>
        <end position="328"/>
    </location>
</feature>
<dbReference type="FunFam" id="1.10.10.10:FF:000143">
    <property type="entry name" value="DDRGK domain-containing protein 1"/>
    <property type="match status" value="1"/>
</dbReference>
<dbReference type="EMBL" id="JAKCXM010000300">
    <property type="protein sequence ID" value="KAJ0396319.1"/>
    <property type="molecule type" value="Genomic_DNA"/>
</dbReference>
<dbReference type="AlphaFoldDB" id="A0AAD5LX81"/>
<evidence type="ECO:0000256" key="8">
    <source>
        <dbReference type="ARBA" id="ARBA00023136"/>
    </source>
</evidence>
<dbReference type="InterPro" id="IPR036388">
    <property type="entry name" value="WH-like_DNA-bd_sf"/>
</dbReference>
<reference evidence="11" key="1">
    <citation type="submission" date="2021-12" db="EMBL/GenBank/DDBJ databases">
        <title>Prjna785345.</title>
        <authorList>
            <person name="Rujirawat T."/>
            <person name="Krajaejun T."/>
        </authorList>
    </citation>
    <scope>NUCLEOTIDE SEQUENCE</scope>
    <source>
        <strain evidence="11">Pi057C3</strain>
    </source>
</reference>
<dbReference type="Proteomes" id="UP001209570">
    <property type="component" value="Unassembled WGS sequence"/>
</dbReference>
<evidence type="ECO:0000256" key="1">
    <source>
        <dbReference type="ARBA" id="ARBA00004389"/>
    </source>
</evidence>
<dbReference type="InterPro" id="IPR050899">
    <property type="entry name" value="DDRGK_domain-containing"/>
</dbReference>
<evidence type="ECO:0000256" key="2">
    <source>
        <dbReference type="ARBA" id="ARBA00009829"/>
    </source>
</evidence>
<feature type="transmembrane region" description="Helical" evidence="10">
    <location>
        <begin position="6"/>
        <end position="26"/>
    </location>
</feature>
<keyword evidence="7 10" id="KW-1133">Transmembrane helix</keyword>
<feature type="compositionally biased region" description="Basic residues" evidence="9">
    <location>
        <begin position="63"/>
        <end position="72"/>
    </location>
</feature>
<evidence type="ECO:0000313" key="12">
    <source>
        <dbReference type="Proteomes" id="UP001209570"/>
    </source>
</evidence>
<keyword evidence="5" id="KW-0833">Ubl conjugation pathway</keyword>
<evidence type="ECO:0000256" key="7">
    <source>
        <dbReference type="ARBA" id="ARBA00022989"/>
    </source>
</evidence>
<dbReference type="Gene3D" id="1.10.10.10">
    <property type="entry name" value="Winged helix-like DNA-binding domain superfamily/Winged helix DNA-binding domain"/>
    <property type="match status" value="1"/>
</dbReference>
<comment type="subcellular location">
    <subcellularLocation>
        <location evidence="1">Endoplasmic reticulum membrane</location>
        <topology evidence="1">Single-pass membrane protein</topology>
    </subcellularLocation>
</comment>